<accession>A0A6J5X0X9</accession>
<protein>
    <submittedName>
        <fullName evidence="1">Uncharacterized protein</fullName>
    </submittedName>
</protein>
<proteinExistence type="predicted"/>
<keyword evidence="2" id="KW-1185">Reference proteome</keyword>
<reference evidence="2" key="1">
    <citation type="journal article" date="2020" name="Genome Biol.">
        <title>Gamete binning: chromosome-level and haplotype-resolved genome assembly enabled by high-throughput single-cell sequencing of gamete genomes.</title>
        <authorList>
            <person name="Campoy J.A."/>
            <person name="Sun H."/>
            <person name="Goel M."/>
            <person name="Jiao W.-B."/>
            <person name="Folz-Donahue K."/>
            <person name="Wang N."/>
            <person name="Rubio M."/>
            <person name="Liu C."/>
            <person name="Kukat C."/>
            <person name="Ruiz D."/>
            <person name="Huettel B."/>
            <person name="Schneeberger K."/>
        </authorList>
    </citation>
    <scope>NUCLEOTIDE SEQUENCE [LARGE SCALE GENOMIC DNA]</scope>
    <source>
        <strain evidence="2">cv. Rojo Pasion</strain>
    </source>
</reference>
<evidence type="ECO:0000313" key="2">
    <source>
        <dbReference type="Proteomes" id="UP000507245"/>
    </source>
</evidence>
<dbReference type="EMBL" id="CAEKKB010000003">
    <property type="protein sequence ID" value="CAB4305845.1"/>
    <property type="molecule type" value="Genomic_DNA"/>
</dbReference>
<name>A0A6J5X0X9_PRUAR</name>
<gene>
    <name evidence="1" type="ORF">ORAREDHAP_LOCUS23943</name>
</gene>
<evidence type="ECO:0000313" key="1">
    <source>
        <dbReference type="EMBL" id="CAB4305845.1"/>
    </source>
</evidence>
<organism evidence="1 2">
    <name type="scientific">Prunus armeniaca</name>
    <name type="common">Apricot</name>
    <name type="synonym">Armeniaca vulgaris</name>
    <dbReference type="NCBI Taxonomy" id="36596"/>
    <lineage>
        <taxon>Eukaryota</taxon>
        <taxon>Viridiplantae</taxon>
        <taxon>Streptophyta</taxon>
        <taxon>Embryophyta</taxon>
        <taxon>Tracheophyta</taxon>
        <taxon>Spermatophyta</taxon>
        <taxon>Magnoliopsida</taxon>
        <taxon>eudicotyledons</taxon>
        <taxon>Gunneridae</taxon>
        <taxon>Pentapetalae</taxon>
        <taxon>rosids</taxon>
        <taxon>fabids</taxon>
        <taxon>Rosales</taxon>
        <taxon>Rosaceae</taxon>
        <taxon>Amygdaloideae</taxon>
        <taxon>Amygdaleae</taxon>
        <taxon>Prunus</taxon>
    </lineage>
</organism>
<dbReference type="AlphaFoldDB" id="A0A6J5X0X9"/>
<sequence length="70" mass="7732">MKGTAEDGYCSPRSIGLWALKGLAGSGLFELMRCGGASVRLAGFPMPRDFLGVREVARHVLTTFWWQICR</sequence>
<dbReference type="Proteomes" id="UP000507245">
    <property type="component" value="Unassembled WGS sequence"/>
</dbReference>